<proteinExistence type="predicted"/>
<keyword evidence="3" id="KW-0862">Zinc</keyword>
<keyword evidence="5" id="KW-0456">Lyase</keyword>
<dbReference type="InterPro" id="IPR038071">
    <property type="entry name" value="UROD/MetE-like_sf"/>
</dbReference>
<dbReference type="SUPFAM" id="SSF51726">
    <property type="entry name" value="UROD/MetE-like"/>
    <property type="match status" value="1"/>
</dbReference>
<dbReference type="GO" id="GO:0008270">
    <property type="term" value="F:zinc ion binding"/>
    <property type="evidence" value="ECO:0007669"/>
    <property type="project" value="InterPro"/>
</dbReference>
<dbReference type="EMBL" id="OY288114">
    <property type="protein sequence ID" value="CAJ0883360.1"/>
    <property type="molecule type" value="Genomic_DNA"/>
</dbReference>
<evidence type="ECO:0000256" key="2">
    <source>
        <dbReference type="ARBA" id="ARBA00022723"/>
    </source>
</evidence>
<evidence type="ECO:0000259" key="4">
    <source>
        <dbReference type="Pfam" id="PF01717"/>
    </source>
</evidence>
<dbReference type="GO" id="GO:0009086">
    <property type="term" value="P:methionine biosynthetic process"/>
    <property type="evidence" value="ECO:0007669"/>
    <property type="project" value="InterPro"/>
</dbReference>
<organism evidence="5">
    <name type="scientific">freshwater sediment metagenome</name>
    <dbReference type="NCBI Taxonomy" id="556182"/>
    <lineage>
        <taxon>unclassified sequences</taxon>
        <taxon>metagenomes</taxon>
        <taxon>ecological metagenomes</taxon>
    </lineage>
</organism>
<evidence type="ECO:0000256" key="1">
    <source>
        <dbReference type="ARBA" id="ARBA00001947"/>
    </source>
</evidence>
<dbReference type="PANTHER" id="PTHR30519">
    <property type="entry name" value="5-METHYLTETRAHYDROPTEROYLTRIGLUTAMATE--HOMOCYSTEINE METHYLTRANSFERASE"/>
    <property type="match status" value="1"/>
</dbReference>
<dbReference type="InterPro" id="IPR002629">
    <property type="entry name" value="Met_Synth_C/arc"/>
</dbReference>
<evidence type="ECO:0000256" key="3">
    <source>
        <dbReference type="ARBA" id="ARBA00022833"/>
    </source>
</evidence>
<dbReference type="Pfam" id="PF01717">
    <property type="entry name" value="Meth_synt_2"/>
    <property type="match status" value="2"/>
</dbReference>
<dbReference type="GO" id="GO:0050555">
    <property type="term" value="F:2-hydroxypropyl-CoM lyase activity"/>
    <property type="evidence" value="ECO:0007669"/>
    <property type="project" value="UniProtKB-EC"/>
</dbReference>
<dbReference type="EC" id="4.4.1.23" evidence="5"/>
<comment type="cofactor">
    <cofactor evidence="1">
        <name>Zn(2+)</name>
        <dbReference type="ChEBI" id="CHEBI:29105"/>
    </cofactor>
</comment>
<reference evidence="5" key="1">
    <citation type="submission" date="2023-07" db="EMBL/GenBank/DDBJ databases">
        <authorList>
            <person name="Pelsma A.J. K."/>
        </authorList>
    </citation>
    <scope>NUCLEOTIDE SEQUENCE</scope>
</reference>
<gene>
    <name evidence="5" type="primary">etnE</name>
    <name evidence="5" type="ORF">AMST5_03425</name>
</gene>
<feature type="domain" description="Cobalamin-independent methionine synthase MetE C-terminal/archaeal" evidence="4">
    <location>
        <begin position="260"/>
        <end position="360"/>
    </location>
</feature>
<keyword evidence="2" id="KW-0479">Metal-binding</keyword>
<sequence>MKIAGQNVLIPTSMVGNYPNPRWWDASFARQFEGDRDPPDSISREALEDAVEAIARDQERAGLDIISDGRVHGDNYADTAVYHYFRRLGYNLRGGHLGFPIYSRLHTGTVEQEIKRRGSIMVEQARALKRATSKPTKVQYTGVQVLAQCTNDLFYKSSRDRALAIAKAMNEDIREVDALGVDFIQLDEFTWPYFFEDWAIEAFNTAVEGVKNARIVVHVCWGNWGGTPAYYPDETGKPGEVYDLTKRKDNAKAPAATRAIVPKAYEAKINVLNLENCGRRVDDMSGLDAFKEFPLPDNVDFWAGVIDVKSTITETATQVADRINALLKVIPADRLGVTTDCGLILLQRYIAQDKLHALVEGVRLVREQAGQSIAAE</sequence>
<dbReference type="Gene3D" id="3.20.20.210">
    <property type="match status" value="1"/>
</dbReference>
<accession>A0AA48M1V3</accession>
<name>A0AA48M1V3_9ZZZZ</name>
<dbReference type="CDD" id="cd03311">
    <property type="entry name" value="CIMS_C_terminal_like"/>
    <property type="match status" value="1"/>
</dbReference>
<protein>
    <submittedName>
        <fullName evidence="5">2-hydroxypropyl-CoM lyase</fullName>
        <ecNumber evidence="5">4.4.1.23</ecNumber>
    </submittedName>
</protein>
<dbReference type="GO" id="GO:0003871">
    <property type="term" value="F:5-methyltetrahydropteroyltriglutamate-homocysteine S-methyltransferase activity"/>
    <property type="evidence" value="ECO:0007669"/>
    <property type="project" value="InterPro"/>
</dbReference>
<feature type="domain" description="Cobalamin-independent methionine synthase MetE C-terminal/archaeal" evidence="4">
    <location>
        <begin position="11"/>
        <end position="220"/>
    </location>
</feature>
<evidence type="ECO:0000313" key="5">
    <source>
        <dbReference type="EMBL" id="CAJ0883360.1"/>
    </source>
</evidence>
<dbReference type="AlphaFoldDB" id="A0AA48M1V3"/>